<reference evidence="1" key="3">
    <citation type="submission" date="2023-12" db="EMBL/GenBank/DDBJ databases">
        <authorList>
            <person name="Sun Q."/>
            <person name="Inoue M."/>
        </authorList>
    </citation>
    <scope>NUCLEOTIDE SEQUENCE</scope>
    <source>
        <strain evidence="1">JCM 18542</strain>
    </source>
</reference>
<protein>
    <recommendedName>
        <fullName evidence="4">HNH endonuclease</fullName>
    </recommendedName>
</protein>
<dbReference type="RefSeq" id="WP_207280268.1">
    <property type="nucleotide sequence ID" value="NZ_BAABKQ010000002.1"/>
</dbReference>
<dbReference type="Proteomes" id="UP001500839">
    <property type="component" value="Unassembled WGS sequence"/>
</dbReference>
<name>A0ABP9D1E7_9ACTN</name>
<accession>A0ABP9D1E7</accession>
<dbReference type="SUPFAM" id="SSF54060">
    <property type="entry name" value="His-Me finger endonucleases"/>
    <property type="match status" value="1"/>
</dbReference>
<gene>
    <name evidence="1" type="ORF">GCM10023353_37780</name>
    <name evidence="2" type="ORF">GCM10023353_38790</name>
</gene>
<evidence type="ECO:0000313" key="3">
    <source>
        <dbReference type="Proteomes" id="UP001500839"/>
    </source>
</evidence>
<organism evidence="1 3">
    <name type="scientific">Tomitella cavernea</name>
    <dbReference type="NCBI Taxonomy" id="1387982"/>
    <lineage>
        <taxon>Bacteria</taxon>
        <taxon>Bacillati</taxon>
        <taxon>Actinomycetota</taxon>
        <taxon>Actinomycetes</taxon>
        <taxon>Mycobacteriales</taxon>
        <taxon>Tomitella</taxon>
    </lineage>
</organism>
<proteinExistence type="predicted"/>
<evidence type="ECO:0000313" key="2">
    <source>
        <dbReference type="EMBL" id="GAA4825891.1"/>
    </source>
</evidence>
<reference evidence="1" key="1">
    <citation type="journal article" date="2014" name="Int. J. Syst. Evol. Microbiol.">
        <title>Complete genome of a new Firmicutes species belonging to the dominant human colonic microbiota ('Ruminococcus bicirculans') reveals two chromosomes and a selective capacity to utilize plant glucans.</title>
        <authorList>
            <consortium name="NISC Comparative Sequencing Program"/>
            <person name="Wegmann U."/>
            <person name="Louis P."/>
            <person name="Goesmann A."/>
            <person name="Henrissat B."/>
            <person name="Duncan S.H."/>
            <person name="Flint H.J."/>
        </authorList>
    </citation>
    <scope>NUCLEOTIDE SEQUENCE</scope>
    <source>
        <strain evidence="1">JCM 18542</strain>
    </source>
</reference>
<evidence type="ECO:0000313" key="1">
    <source>
        <dbReference type="EMBL" id="GAA4825116.1"/>
    </source>
</evidence>
<comment type="caution">
    <text evidence="1">The sequence shown here is derived from an EMBL/GenBank/DDBJ whole genome shotgun (WGS) entry which is preliminary data.</text>
</comment>
<evidence type="ECO:0008006" key="4">
    <source>
        <dbReference type="Google" id="ProtNLM"/>
    </source>
</evidence>
<dbReference type="EMBL" id="BAABKQ010000002">
    <property type="protein sequence ID" value="GAA4825116.1"/>
    <property type="molecule type" value="Genomic_DNA"/>
</dbReference>
<sequence>MTALAITVGDEASRFAAHITRGPGVRDCWIWTGAIADDGGYGRFWYSAHPPRVVRAHRYALAEASGGYLPAGTVAMHLCDNPVCVRALGVDDGEGLGRFGALAGPHVVAGTQRDNLALMTMKGRVGAAALTRAQRTARSRALRDAVRNGWDSDAVARAWFGDTLTLF</sequence>
<reference evidence="3" key="2">
    <citation type="journal article" date="2019" name="Int. J. Syst. Evol. Microbiol.">
        <title>The Global Catalogue of Microorganisms (GCM) 10K type strain sequencing project: providing services to taxonomists for standard genome sequencing and annotation.</title>
        <authorList>
            <consortium name="The Broad Institute Genomics Platform"/>
            <consortium name="The Broad Institute Genome Sequencing Center for Infectious Disease"/>
            <person name="Wu L."/>
            <person name="Ma J."/>
        </authorList>
    </citation>
    <scope>NUCLEOTIDE SEQUENCE [LARGE SCALE GENOMIC DNA]</scope>
    <source>
        <strain evidence="3">JCM 18542</strain>
    </source>
</reference>
<dbReference type="EMBL" id="BAABKQ010000002">
    <property type="protein sequence ID" value="GAA4825891.1"/>
    <property type="molecule type" value="Genomic_DNA"/>
</dbReference>
<dbReference type="InterPro" id="IPR044925">
    <property type="entry name" value="His-Me_finger_sf"/>
</dbReference>
<keyword evidence="3" id="KW-1185">Reference proteome</keyword>